<sequence length="133" mass="14719">MEMVLCLGQQSMLQNAEPSNAPVTLRLRLSSPPELADHLSCTNNAQEWSTMVADGDHQRSDARHLPWLKLSHRSLQLCTENLGCETGSEIAGGVDSIFSHVGIFRASWKAVPDSIFRVSATRGQEDKFTHTEE</sequence>
<protein>
    <submittedName>
        <fullName evidence="1">Uncharacterized protein</fullName>
    </submittedName>
</protein>
<accession>A0AAN7K1T1</accession>
<dbReference type="Proteomes" id="UP001345219">
    <property type="component" value="Chromosome 8"/>
</dbReference>
<gene>
    <name evidence="1" type="ORF">SAY87_009495</name>
</gene>
<proteinExistence type="predicted"/>
<keyword evidence="2" id="KW-1185">Reference proteome</keyword>
<dbReference type="EMBL" id="JAXIOK010000014">
    <property type="protein sequence ID" value="KAK4755738.1"/>
    <property type="molecule type" value="Genomic_DNA"/>
</dbReference>
<organism evidence="1 2">
    <name type="scientific">Trapa incisa</name>
    <dbReference type="NCBI Taxonomy" id="236973"/>
    <lineage>
        <taxon>Eukaryota</taxon>
        <taxon>Viridiplantae</taxon>
        <taxon>Streptophyta</taxon>
        <taxon>Embryophyta</taxon>
        <taxon>Tracheophyta</taxon>
        <taxon>Spermatophyta</taxon>
        <taxon>Magnoliopsida</taxon>
        <taxon>eudicotyledons</taxon>
        <taxon>Gunneridae</taxon>
        <taxon>Pentapetalae</taxon>
        <taxon>rosids</taxon>
        <taxon>malvids</taxon>
        <taxon>Myrtales</taxon>
        <taxon>Lythraceae</taxon>
        <taxon>Trapa</taxon>
    </lineage>
</organism>
<name>A0AAN7K1T1_9MYRT</name>
<evidence type="ECO:0000313" key="1">
    <source>
        <dbReference type="EMBL" id="KAK4755738.1"/>
    </source>
</evidence>
<dbReference type="AlphaFoldDB" id="A0AAN7K1T1"/>
<evidence type="ECO:0000313" key="2">
    <source>
        <dbReference type="Proteomes" id="UP001345219"/>
    </source>
</evidence>
<comment type="caution">
    <text evidence="1">The sequence shown here is derived from an EMBL/GenBank/DDBJ whole genome shotgun (WGS) entry which is preliminary data.</text>
</comment>
<reference evidence="1 2" key="1">
    <citation type="journal article" date="2023" name="Hortic Res">
        <title>Pangenome of water caltrop reveals structural variations and asymmetric subgenome divergence after allopolyploidization.</title>
        <authorList>
            <person name="Zhang X."/>
            <person name="Chen Y."/>
            <person name="Wang L."/>
            <person name="Yuan Y."/>
            <person name="Fang M."/>
            <person name="Shi L."/>
            <person name="Lu R."/>
            <person name="Comes H.P."/>
            <person name="Ma Y."/>
            <person name="Chen Y."/>
            <person name="Huang G."/>
            <person name="Zhou Y."/>
            <person name="Zheng Z."/>
            <person name="Qiu Y."/>
        </authorList>
    </citation>
    <scope>NUCLEOTIDE SEQUENCE [LARGE SCALE GENOMIC DNA]</scope>
    <source>
        <tissue evidence="1">Roots</tissue>
    </source>
</reference>